<comment type="similarity">
    <text evidence="3 8 9">Belongs to the IspF family.</text>
</comment>
<keyword evidence="6 8" id="KW-0414">Isoprene biosynthesis</keyword>
<dbReference type="FunFam" id="3.30.1330.50:FF:000001">
    <property type="entry name" value="2-C-methyl-D-erythritol 2,4-cyclodiphosphate synthase"/>
    <property type="match status" value="1"/>
</dbReference>
<evidence type="ECO:0000313" key="12">
    <source>
        <dbReference type="Proteomes" id="UP000596092"/>
    </source>
</evidence>
<dbReference type="EC" id="4.6.1.12" evidence="4 8"/>
<name>A0A7T6AQ62_9BACT</name>
<feature type="binding site" evidence="8">
    <location>
        <position position="9"/>
    </location>
    <ligand>
        <name>a divalent metal cation</name>
        <dbReference type="ChEBI" id="CHEBI:60240"/>
    </ligand>
</feature>
<dbReference type="NCBIfam" id="TIGR00151">
    <property type="entry name" value="ispF"/>
    <property type="match status" value="1"/>
</dbReference>
<dbReference type="InterPro" id="IPR003526">
    <property type="entry name" value="MECDP_synthase"/>
</dbReference>
<dbReference type="GO" id="GO:0016114">
    <property type="term" value="P:terpenoid biosynthetic process"/>
    <property type="evidence" value="ECO:0007669"/>
    <property type="project" value="InterPro"/>
</dbReference>
<proteinExistence type="inferred from homology"/>
<feature type="binding site" evidence="8">
    <location>
        <begin position="57"/>
        <end position="59"/>
    </location>
    <ligand>
        <name>4-CDP-2-C-methyl-D-erythritol 2-phosphate</name>
        <dbReference type="ChEBI" id="CHEBI:57919"/>
    </ligand>
</feature>
<dbReference type="InterPro" id="IPR020555">
    <property type="entry name" value="MECDP_synthase_CS"/>
</dbReference>
<evidence type="ECO:0000256" key="9">
    <source>
        <dbReference type="RuleBase" id="RU004395"/>
    </source>
</evidence>
<comment type="pathway">
    <text evidence="2 8">Isoprenoid biosynthesis; isopentenyl diphosphate biosynthesis via DXP pathway; isopentenyl diphosphate from 1-deoxy-D-xylulose 5-phosphate: step 4/6.</text>
</comment>
<evidence type="ECO:0000256" key="3">
    <source>
        <dbReference type="ARBA" id="ARBA00008480"/>
    </source>
</evidence>
<dbReference type="GO" id="GO:0008685">
    <property type="term" value="F:2-C-methyl-D-erythritol 2,4-cyclodiphosphate synthase activity"/>
    <property type="evidence" value="ECO:0007669"/>
    <property type="project" value="UniProtKB-UniRule"/>
</dbReference>
<evidence type="ECO:0000313" key="11">
    <source>
        <dbReference type="EMBL" id="QQG65242.1"/>
    </source>
</evidence>
<comment type="cofactor">
    <cofactor evidence="8">
        <name>a divalent metal cation</name>
        <dbReference type="ChEBI" id="CHEBI:60240"/>
    </cofactor>
    <text evidence="8">Binds 1 divalent metal cation per subunit.</text>
</comment>
<keyword evidence="12" id="KW-1185">Reference proteome</keyword>
<evidence type="ECO:0000256" key="4">
    <source>
        <dbReference type="ARBA" id="ARBA00012579"/>
    </source>
</evidence>
<dbReference type="Gene3D" id="3.30.1330.50">
    <property type="entry name" value="2-C-methyl-D-erythritol 2,4-cyclodiphosphate synthase"/>
    <property type="match status" value="1"/>
</dbReference>
<dbReference type="UniPathway" id="UPA00056">
    <property type="reaction ID" value="UER00095"/>
</dbReference>
<evidence type="ECO:0000256" key="1">
    <source>
        <dbReference type="ARBA" id="ARBA00000200"/>
    </source>
</evidence>
<feature type="binding site" evidence="8">
    <location>
        <begin position="35"/>
        <end position="36"/>
    </location>
    <ligand>
        <name>4-CDP-2-C-methyl-D-erythritol 2-phosphate</name>
        <dbReference type="ChEBI" id="CHEBI:57919"/>
    </ligand>
</feature>
<dbReference type="GO" id="GO:0019288">
    <property type="term" value="P:isopentenyl diphosphate biosynthetic process, methylerythritol 4-phosphate pathway"/>
    <property type="evidence" value="ECO:0007669"/>
    <property type="project" value="UniProtKB-UniRule"/>
</dbReference>
<keyword evidence="5 8" id="KW-0479">Metal-binding</keyword>
<accession>A0A7T6AQ62</accession>
<sequence length="162" mass="17503">MIKIGHGFDVHRLVVGRKLILGGVDIAYEQGLDGHSDADVVAHALSDALLGALGAGDIGRHFPDTDPRYRGIDSLLLLAEIQQLIDQQGYLLSNADITIVCQQPKLAPYLEAMQSNFAHCCRVQPQAINIKATTTEHLGYIGRGEGIAAHAVVLLRPAYENK</sequence>
<protein>
    <recommendedName>
        <fullName evidence="4 8">2-C-methyl-D-erythritol 2,4-cyclodiphosphate synthase</fullName>
        <shortName evidence="8">MECDP-synthase</shortName>
        <shortName evidence="8">MECPP-synthase</shortName>
        <shortName evidence="8">MECPS</shortName>
        <ecNumber evidence="4 8">4.6.1.12</ecNumber>
    </recommendedName>
</protein>
<evidence type="ECO:0000256" key="2">
    <source>
        <dbReference type="ARBA" id="ARBA00004709"/>
    </source>
</evidence>
<evidence type="ECO:0000256" key="5">
    <source>
        <dbReference type="ARBA" id="ARBA00022723"/>
    </source>
</evidence>
<feature type="binding site" evidence="8">
    <location>
        <begin position="62"/>
        <end position="66"/>
    </location>
    <ligand>
        <name>4-CDP-2-C-methyl-D-erythritol 2-phosphate</name>
        <dbReference type="ChEBI" id="CHEBI:57919"/>
    </ligand>
</feature>
<dbReference type="PROSITE" id="PS01350">
    <property type="entry name" value="ISPF"/>
    <property type="match status" value="1"/>
</dbReference>
<feature type="binding site" evidence="8">
    <location>
        <begin position="9"/>
        <end position="11"/>
    </location>
    <ligand>
        <name>4-CDP-2-C-methyl-D-erythritol 2-phosphate</name>
        <dbReference type="ChEBI" id="CHEBI:57919"/>
    </ligand>
</feature>
<dbReference type="KEGG" id="dog:HP555_04860"/>
<evidence type="ECO:0000256" key="7">
    <source>
        <dbReference type="ARBA" id="ARBA00023239"/>
    </source>
</evidence>
<dbReference type="RefSeq" id="WP_199264063.1">
    <property type="nucleotide sequence ID" value="NZ_CP054140.1"/>
</dbReference>
<dbReference type="SUPFAM" id="SSF69765">
    <property type="entry name" value="IpsF-like"/>
    <property type="match status" value="1"/>
</dbReference>
<dbReference type="HAMAP" id="MF_00107">
    <property type="entry name" value="IspF"/>
    <property type="match status" value="1"/>
</dbReference>
<gene>
    <name evidence="8" type="primary">ispF</name>
    <name evidence="11" type="ORF">HP555_04860</name>
</gene>
<dbReference type="PANTHER" id="PTHR43181">
    <property type="entry name" value="2-C-METHYL-D-ERYTHRITOL 2,4-CYCLODIPHOSPHATE SYNTHASE, CHLOROPLASTIC"/>
    <property type="match status" value="1"/>
</dbReference>
<dbReference type="Proteomes" id="UP000596092">
    <property type="component" value="Chromosome"/>
</dbReference>
<dbReference type="CDD" id="cd00554">
    <property type="entry name" value="MECDP_synthase"/>
    <property type="match status" value="1"/>
</dbReference>
<comment type="catalytic activity">
    <reaction evidence="1 8 9">
        <text>4-CDP-2-C-methyl-D-erythritol 2-phosphate = 2-C-methyl-D-erythritol 2,4-cyclic diphosphate + CMP</text>
        <dbReference type="Rhea" id="RHEA:23864"/>
        <dbReference type="ChEBI" id="CHEBI:57919"/>
        <dbReference type="ChEBI" id="CHEBI:58483"/>
        <dbReference type="ChEBI" id="CHEBI:60377"/>
        <dbReference type="EC" id="4.6.1.12"/>
    </reaction>
</comment>
<dbReference type="Pfam" id="PF02542">
    <property type="entry name" value="YgbB"/>
    <property type="match status" value="1"/>
</dbReference>
<feature type="binding site" evidence="8">
    <location>
        <position position="143"/>
    </location>
    <ligand>
        <name>4-CDP-2-C-methyl-D-erythritol 2-phosphate</name>
        <dbReference type="ChEBI" id="CHEBI:57919"/>
    </ligand>
</feature>
<feature type="site" description="Transition state stabilizer" evidence="8">
    <location>
        <position position="35"/>
    </location>
</feature>
<comment type="function">
    <text evidence="8">Involved in the biosynthesis of isopentenyl diphosphate (IPP) and dimethylallyl diphosphate (DMAPP), two major building blocks of isoprenoid compounds. Catalyzes the conversion of 4-diphosphocytidyl-2-C-methyl-D-erythritol 2-phosphate (CDP-ME2P) to 2-C-methyl-D-erythritol 2,4-cyclodiphosphate (ME-CPP) with a corresponding release of cytidine 5-monophosphate (CMP).</text>
</comment>
<comment type="caution">
    <text evidence="8">Lacks conserved residue(s) required for the propagation of feature annotation.</text>
</comment>
<reference evidence="11 12" key="1">
    <citation type="submission" date="2020-05" db="EMBL/GenBank/DDBJ databases">
        <title>Complete genome of Desulfobulbus oligotrophicus.</title>
        <authorList>
            <person name="Podar M."/>
        </authorList>
    </citation>
    <scope>NUCLEOTIDE SEQUENCE [LARGE SCALE GENOMIC DNA]</scope>
    <source>
        <strain evidence="11 12">Prop6</strain>
    </source>
</reference>
<feature type="binding site" evidence="8">
    <location>
        <begin position="133"/>
        <end position="136"/>
    </location>
    <ligand>
        <name>4-CDP-2-C-methyl-D-erythritol 2-phosphate</name>
        <dbReference type="ChEBI" id="CHEBI:57919"/>
    </ligand>
</feature>
<dbReference type="InterPro" id="IPR036571">
    <property type="entry name" value="MECDP_synthase_sf"/>
</dbReference>
<feature type="site" description="Transition state stabilizer" evidence="8">
    <location>
        <position position="134"/>
    </location>
</feature>
<feature type="binding site" evidence="8">
    <location>
        <position position="11"/>
    </location>
    <ligand>
        <name>a divalent metal cation</name>
        <dbReference type="ChEBI" id="CHEBI:60240"/>
    </ligand>
</feature>
<evidence type="ECO:0000256" key="8">
    <source>
        <dbReference type="HAMAP-Rule" id="MF_00107"/>
    </source>
</evidence>
<dbReference type="PANTHER" id="PTHR43181:SF1">
    <property type="entry name" value="2-C-METHYL-D-ERYTHRITOL 2,4-CYCLODIPHOSPHATE SYNTHASE, CHLOROPLASTIC"/>
    <property type="match status" value="1"/>
</dbReference>
<comment type="subunit">
    <text evidence="8">Homotrimer.</text>
</comment>
<evidence type="ECO:0000259" key="10">
    <source>
        <dbReference type="Pfam" id="PF02542"/>
    </source>
</evidence>
<keyword evidence="7 8" id="KW-0456">Lyase</keyword>
<dbReference type="AlphaFoldDB" id="A0A7T6AQ62"/>
<organism evidence="11 12">
    <name type="scientific">Desulfobulbus oligotrophicus</name>
    <dbReference type="NCBI Taxonomy" id="1909699"/>
    <lineage>
        <taxon>Bacteria</taxon>
        <taxon>Pseudomonadati</taxon>
        <taxon>Thermodesulfobacteriota</taxon>
        <taxon>Desulfobulbia</taxon>
        <taxon>Desulfobulbales</taxon>
        <taxon>Desulfobulbaceae</taxon>
        <taxon>Desulfobulbus</taxon>
    </lineage>
</organism>
<dbReference type="EMBL" id="CP054140">
    <property type="protein sequence ID" value="QQG65242.1"/>
    <property type="molecule type" value="Genomic_DNA"/>
</dbReference>
<evidence type="ECO:0000256" key="6">
    <source>
        <dbReference type="ARBA" id="ARBA00023229"/>
    </source>
</evidence>
<feature type="binding site" evidence="8">
    <location>
        <position position="43"/>
    </location>
    <ligand>
        <name>a divalent metal cation</name>
        <dbReference type="ChEBI" id="CHEBI:60240"/>
    </ligand>
</feature>
<dbReference type="GO" id="GO:0046872">
    <property type="term" value="F:metal ion binding"/>
    <property type="evidence" value="ECO:0007669"/>
    <property type="project" value="UniProtKB-KW"/>
</dbReference>
<feature type="domain" description="2-C-methyl-D-erythritol 2,4-cyclodiphosphate synthase" evidence="10">
    <location>
        <begin position="2"/>
        <end position="155"/>
    </location>
</feature>